<dbReference type="RefSeq" id="WP_229337393.1">
    <property type="nucleotide sequence ID" value="NZ_JAJBZG010000001.1"/>
</dbReference>
<reference evidence="1" key="1">
    <citation type="submission" date="2021-10" db="EMBL/GenBank/DDBJ databases">
        <title>Gramella sp. ASW11-100T, isolated from marine sediment.</title>
        <authorList>
            <person name="Xia C."/>
        </authorList>
    </citation>
    <scope>NUCLEOTIDE SEQUENCE</scope>
    <source>
        <strain evidence="1">ASW11-100</strain>
    </source>
</reference>
<evidence type="ECO:0000313" key="1">
    <source>
        <dbReference type="EMBL" id="MCB7479915.1"/>
    </source>
</evidence>
<comment type="caution">
    <text evidence="1">The sequence shown here is derived from an EMBL/GenBank/DDBJ whole genome shotgun (WGS) entry which is preliminary data.</text>
</comment>
<evidence type="ECO:0000313" key="2">
    <source>
        <dbReference type="Proteomes" id="UP001139414"/>
    </source>
</evidence>
<organism evidence="1 2">
    <name type="scientific">Christiangramia sediminis</name>
    <dbReference type="NCBI Taxonomy" id="2881336"/>
    <lineage>
        <taxon>Bacteria</taxon>
        <taxon>Pseudomonadati</taxon>
        <taxon>Bacteroidota</taxon>
        <taxon>Flavobacteriia</taxon>
        <taxon>Flavobacteriales</taxon>
        <taxon>Flavobacteriaceae</taxon>
        <taxon>Christiangramia</taxon>
    </lineage>
</organism>
<name>A0A9X1RWU2_9FLAO</name>
<dbReference type="AlphaFoldDB" id="A0A9X1RWU2"/>
<proteinExistence type="predicted"/>
<protein>
    <submittedName>
        <fullName evidence="1">Uncharacterized protein</fullName>
    </submittedName>
</protein>
<dbReference type="EMBL" id="JAJBZG010000001">
    <property type="protein sequence ID" value="MCB7479915.1"/>
    <property type="molecule type" value="Genomic_DNA"/>
</dbReference>
<sequence>MRINFLKLGVLLFLCISCKDRDAQKEISPEISESNEASKSIGCYSYTMNQDTIYLSITILEDSIVEGNLTYKLYEKDKNQGRFSGKWIGDSLFADYEFESEGAISTREIFFFKTDSGLVEGYGPVKDTLNKIVFQEHSTLILNENIRLEHVDCD</sequence>
<accession>A0A9X1RWU2</accession>
<dbReference type="Proteomes" id="UP001139414">
    <property type="component" value="Unassembled WGS sequence"/>
</dbReference>
<keyword evidence="2" id="KW-1185">Reference proteome</keyword>
<gene>
    <name evidence="1" type="ORF">LGQ90_01450</name>
</gene>